<dbReference type="AlphaFoldDB" id="A0AAD6V5S9"/>
<evidence type="ECO:0000256" key="1">
    <source>
        <dbReference type="SAM" id="MobiDB-lite"/>
    </source>
</evidence>
<comment type="caution">
    <text evidence="2">The sequence shown here is derived from an EMBL/GenBank/DDBJ whole genome shotgun (WGS) entry which is preliminary data.</text>
</comment>
<evidence type="ECO:0000313" key="3">
    <source>
        <dbReference type="Proteomes" id="UP001219525"/>
    </source>
</evidence>
<sequence>MQPQTSYTVDRDDPDPVPAKPGRRKSNLTKEKERLARRNASRESGQFRRAACDLAQSYGQKAQDSRPPADRTGSTIAQLRRGVVFAESLPRTLMSSSPPSRLSSTLEVSRSPKAYPDSYQQVAPLTVELHPRGVVLPPSRLSSTLETRTLPNAPPSSVQDLPRRSEHDLDSARAAGPATSPPSWGPGVKGASRGRSTLSSGAELRRKAWRSLPSRLSSTLEVSRSPKAYPDSYQQVAPLTVELHPRGVALFECLPTPDSYQELSSAERRGARSSLTQVAPLTVELHPRGVALFERLPTPDSYQELSSAERRGARSSLTVELHPQGVALAESLPMPVERHLELSRSPNAYLRLTLIRS</sequence>
<name>A0AAD6V5S9_9AGAR</name>
<organism evidence="2 3">
    <name type="scientific">Mycena pura</name>
    <dbReference type="NCBI Taxonomy" id="153505"/>
    <lineage>
        <taxon>Eukaryota</taxon>
        <taxon>Fungi</taxon>
        <taxon>Dikarya</taxon>
        <taxon>Basidiomycota</taxon>
        <taxon>Agaricomycotina</taxon>
        <taxon>Agaricomycetes</taxon>
        <taxon>Agaricomycetidae</taxon>
        <taxon>Agaricales</taxon>
        <taxon>Marasmiineae</taxon>
        <taxon>Mycenaceae</taxon>
        <taxon>Mycena</taxon>
    </lineage>
</organism>
<evidence type="ECO:0000313" key="2">
    <source>
        <dbReference type="EMBL" id="KAJ7202900.1"/>
    </source>
</evidence>
<keyword evidence="3" id="KW-1185">Reference proteome</keyword>
<feature type="compositionally biased region" description="Basic and acidic residues" evidence="1">
    <location>
        <begin position="161"/>
        <end position="171"/>
    </location>
</feature>
<dbReference type="Proteomes" id="UP001219525">
    <property type="component" value="Unassembled WGS sequence"/>
</dbReference>
<feature type="region of interest" description="Disordered" evidence="1">
    <location>
        <begin position="1"/>
        <end position="114"/>
    </location>
</feature>
<accession>A0AAD6V5S9</accession>
<protein>
    <submittedName>
        <fullName evidence="2">Uncharacterized protein</fullName>
    </submittedName>
</protein>
<feature type="compositionally biased region" description="Polar residues" evidence="1">
    <location>
        <begin position="140"/>
        <end position="159"/>
    </location>
</feature>
<dbReference type="EMBL" id="JARJCW010000053">
    <property type="protein sequence ID" value="KAJ7202900.1"/>
    <property type="molecule type" value="Genomic_DNA"/>
</dbReference>
<proteinExistence type="predicted"/>
<feature type="region of interest" description="Disordered" evidence="1">
    <location>
        <begin position="138"/>
        <end position="204"/>
    </location>
</feature>
<feature type="compositionally biased region" description="Low complexity" evidence="1">
    <location>
        <begin position="88"/>
        <end position="106"/>
    </location>
</feature>
<gene>
    <name evidence="2" type="ORF">GGX14DRAFT_653470</name>
</gene>
<reference evidence="2" key="1">
    <citation type="submission" date="2023-03" db="EMBL/GenBank/DDBJ databases">
        <title>Massive genome expansion in bonnet fungi (Mycena s.s.) driven by repeated elements and novel gene families across ecological guilds.</title>
        <authorList>
            <consortium name="Lawrence Berkeley National Laboratory"/>
            <person name="Harder C.B."/>
            <person name="Miyauchi S."/>
            <person name="Viragh M."/>
            <person name="Kuo A."/>
            <person name="Thoen E."/>
            <person name="Andreopoulos B."/>
            <person name="Lu D."/>
            <person name="Skrede I."/>
            <person name="Drula E."/>
            <person name="Henrissat B."/>
            <person name="Morin E."/>
            <person name="Kohler A."/>
            <person name="Barry K."/>
            <person name="LaButti K."/>
            <person name="Morin E."/>
            <person name="Salamov A."/>
            <person name="Lipzen A."/>
            <person name="Mereny Z."/>
            <person name="Hegedus B."/>
            <person name="Baldrian P."/>
            <person name="Stursova M."/>
            <person name="Weitz H."/>
            <person name="Taylor A."/>
            <person name="Grigoriev I.V."/>
            <person name="Nagy L.G."/>
            <person name="Martin F."/>
            <person name="Kauserud H."/>
        </authorList>
    </citation>
    <scope>NUCLEOTIDE SEQUENCE</scope>
    <source>
        <strain evidence="2">9144</strain>
    </source>
</reference>